<evidence type="ECO:0000313" key="14">
    <source>
        <dbReference type="Proteomes" id="UP001153620"/>
    </source>
</evidence>
<dbReference type="CDD" id="cd12235">
    <property type="entry name" value="RRM_PPIL4"/>
    <property type="match status" value="1"/>
</dbReference>
<keyword evidence="4 8" id="KW-0694">RNA-binding</keyword>
<evidence type="ECO:0000256" key="2">
    <source>
        <dbReference type="ARBA" id="ARBA00002388"/>
    </source>
</evidence>
<evidence type="ECO:0000259" key="11">
    <source>
        <dbReference type="PROSITE" id="PS50072"/>
    </source>
</evidence>
<dbReference type="CDD" id="cd01921">
    <property type="entry name" value="cyclophilin_RRM"/>
    <property type="match status" value="1"/>
</dbReference>
<dbReference type="InterPro" id="IPR029000">
    <property type="entry name" value="Cyclophilin-like_dom_sf"/>
</dbReference>
<feature type="region of interest" description="Disordered" evidence="10">
    <location>
        <begin position="334"/>
        <end position="528"/>
    </location>
</feature>
<name>A0A9N9WS95_9DIPT</name>
<evidence type="ECO:0000256" key="7">
    <source>
        <dbReference type="ARBA" id="ARBA00023242"/>
    </source>
</evidence>
<comment type="similarity">
    <text evidence="9">Belongs to the cyclophilin-type PPIase family. PPIL4 subfamily.</text>
</comment>
<comment type="catalytic activity">
    <reaction evidence="1 9">
        <text>[protein]-peptidylproline (omega=180) = [protein]-peptidylproline (omega=0)</text>
        <dbReference type="Rhea" id="RHEA:16237"/>
        <dbReference type="Rhea" id="RHEA-COMP:10747"/>
        <dbReference type="Rhea" id="RHEA-COMP:10748"/>
        <dbReference type="ChEBI" id="CHEBI:83833"/>
        <dbReference type="ChEBI" id="CHEBI:83834"/>
        <dbReference type="EC" id="5.2.1.8"/>
    </reaction>
</comment>
<dbReference type="PANTHER" id="PTHR45843:SF1">
    <property type="entry name" value="PEPTIDYL-PROLYL CIS-TRANS ISOMERASE-LIKE 4"/>
    <property type="match status" value="1"/>
</dbReference>
<dbReference type="Gene3D" id="3.30.70.330">
    <property type="match status" value="1"/>
</dbReference>
<protein>
    <recommendedName>
        <fullName evidence="9">Peptidyl-prolyl cis-trans isomerase</fullName>
        <shortName evidence="9">PPIase</shortName>
        <ecNumber evidence="9">5.2.1.8</ecNumber>
    </recommendedName>
</protein>
<dbReference type="GO" id="GO:0003723">
    <property type="term" value="F:RNA binding"/>
    <property type="evidence" value="ECO:0007669"/>
    <property type="project" value="UniProtKB-UniRule"/>
</dbReference>
<dbReference type="SUPFAM" id="SSF50891">
    <property type="entry name" value="Cyclophilin-like"/>
    <property type="match status" value="1"/>
</dbReference>
<keyword evidence="7 9" id="KW-0539">Nucleus</keyword>
<evidence type="ECO:0000256" key="3">
    <source>
        <dbReference type="ARBA" id="ARBA00004123"/>
    </source>
</evidence>
<evidence type="ECO:0000313" key="13">
    <source>
        <dbReference type="EMBL" id="CAG9802206.1"/>
    </source>
</evidence>
<dbReference type="Proteomes" id="UP001153620">
    <property type="component" value="Chromosome 2"/>
</dbReference>
<accession>A0A9N9WS95</accession>
<evidence type="ECO:0000256" key="8">
    <source>
        <dbReference type="PROSITE-ProRule" id="PRU00176"/>
    </source>
</evidence>
<gene>
    <name evidence="13" type="ORF">CHIRRI_LOCUS5121</name>
</gene>
<dbReference type="Gene3D" id="2.40.100.10">
    <property type="entry name" value="Cyclophilin-like"/>
    <property type="match status" value="1"/>
</dbReference>
<feature type="domain" description="RRM" evidence="12">
    <location>
        <begin position="240"/>
        <end position="318"/>
    </location>
</feature>
<feature type="compositionally biased region" description="Low complexity" evidence="10">
    <location>
        <begin position="371"/>
        <end position="386"/>
    </location>
</feature>
<dbReference type="EC" id="5.2.1.8" evidence="9"/>
<dbReference type="GO" id="GO:0005634">
    <property type="term" value="C:nucleus"/>
    <property type="evidence" value="ECO:0007669"/>
    <property type="project" value="UniProtKB-SubCell"/>
</dbReference>
<sequence>MSVVIETTVGDITVDLYLKERPKACLNFIKLCKLKYYNYNLFHTIERNFLAQTGDITGEGTNSESVWGVINGPQKRFFEAEQIPKILHSDVGLLSMVAFEDGYIGSQFFFTLGTELSSLDGIHCVIGEVVEGIEVLRSLNEAITDDKHRPYKDIRITHTVILDDPFPDMRGFREPSRSPSPTPERLKNGRIGADEEIDDTDGKTEAEIQEMLEEREAKTRATILEIVGDLPDAECAPPENVLFVCKLNPVTTDDDLEIIFSRFGKIKSCEVIRDKQSGDSLQYAFIEFEEQKSCENAYFKMDNVLIDDRRIHVDFSQSVSKIKWRGKGNYTIYGDDDKESKSNISDRKERRSRSPQRRHDNRDRFDNRPKYFNNYRNDRYNNNNNRRFNDDRSRNYRPQNRRDSRDRVKVRERSREKFDNYRRPERRRNSREKSRDRSDYRIRDSRRSRSTEKKRDKHDYSSSRKRDDESSRHKTSSHKSSTKRSSPSSDSDDSRRKKSSKHKSKSSKRRSSSSSSESDHKRSKKSRR</sequence>
<keyword evidence="6 9" id="KW-0413">Isomerase</keyword>
<evidence type="ECO:0000256" key="9">
    <source>
        <dbReference type="RuleBase" id="RU365081"/>
    </source>
</evidence>
<dbReference type="SMART" id="SM00360">
    <property type="entry name" value="RRM"/>
    <property type="match status" value="1"/>
</dbReference>
<feature type="compositionally biased region" description="Basic residues" evidence="10">
    <location>
        <begin position="473"/>
        <end position="482"/>
    </location>
</feature>
<dbReference type="PRINTS" id="PR00153">
    <property type="entry name" value="CSAPPISMRASE"/>
</dbReference>
<feature type="compositionally biased region" description="Basic and acidic residues" evidence="10">
    <location>
        <begin position="387"/>
        <end position="423"/>
    </location>
</feature>
<dbReference type="Pfam" id="PF00076">
    <property type="entry name" value="RRM_1"/>
    <property type="match status" value="1"/>
</dbReference>
<dbReference type="InterPro" id="IPR002130">
    <property type="entry name" value="Cyclophilin-type_PPIase_dom"/>
</dbReference>
<dbReference type="InterPro" id="IPR000504">
    <property type="entry name" value="RRM_dom"/>
</dbReference>
<feature type="region of interest" description="Disordered" evidence="10">
    <location>
        <begin position="166"/>
        <end position="201"/>
    </location>
</feature>
<evidence type="ECO:0000256" key="6">
    <source>
        <dbReference type="ARBA" id="ARBA00023235"/>
    </source>
</evidence>
<evidence type="ECO:0000256" key="10">
    <source>
        <dbReference type="SAM" id="MobiDB-lite"/>
    </source>
</evidence>
<evidence type="ECO:0000256" key="4">
    <source>
        <dbReference type="ARBA" id="ARBA00022884"/>
    </source>
</evidence>
<organism evidence="13 14">
    <name type="scientific">Chironomus riparius</name>
    <dbReference type="NCBI Taxonomy" id="315576"/>
    <lineage>
        <taxon>Eukaryota</taxon>
        <taxon>Metazoa</taxon>
        <taxon>Ecdysozoa</taxon>
        <taxon>Arthropoda</taxon>
        <taxon>Hexapoda</taxon>
        <taxon>Insecta</taxon>
        <taxon>Pterygota</taxon>
        <taxon>Neoptera</taxon>
        <taxon>Endopterygota</taxon>
        <taxon>Diptera</taxon>
        <taxon>Nematocera</taxon>
        <taxon>Chironomoidea</taxon>
        <taxon>Chironomidae</taxon>
        <taxon>Chironominae</taxon>
        <taxon>Chironomus</taxon>
    </lineage>
</organism>
<feature type="compositionally biased region" description="Basic and acidic residues" evidence="10">
    <location>
        <begin position="357"/>
        <end position="369"/>
    </location>
</feature>
<keyword evidence="14" id="KW-1185">Reference proteome</keyword>
<evidence type="ECO:0000256" key="1">
    <source>
        <dbReference type="ARBA" id="ARBA00000971"/>
    </source>
</evidence>
<dbReference type="GO" id="GO:0003755">
    <property type="term" value="F:peptidyl-prolyl cis-trans isomerase activity"/>
    <property type="evidence" value="ECO:0007669"/>
    <property type="project" value="UniProtKB-UniRule"/>
</dbReference>
<dbReference type="OrthoDB" id="2083at2759"/>
<dbReference type="PROSITE" id="PS50072">
    <property type="entry name" value="CSA_PPIASE_2"/>
    <property type="match status" value="1"/>
</dbReference>
<dbReference type="InterPro" id="IPR035538">
    <property type="entry name" value="Cyclophilin_PPIL4"/>
</dbReference>
<dbReference type="InterPro" id="IPR035979">
    <property type="entry name" value="RBD_domain_sf"/>
</dbReference>
<comment type="function">
    <text evidence="2 9">PPIases accelerate the folding of proteins. It catalyzes the cis-trans isomerization of proline imidic peptide bonds in oligopeptides.</text>
</comment>
<feature type="compositionally biased region" description="Basic residues" evidence="10">
    <location>
        <begin position="496"/>
        <end position="511"/>
    </location>
</feature>
<dbReference type="PROSITE" id="PS50102">
    <property type="entry name" value="RRM"/>
    <property type="match status" value="1"/>
</dbReference>
<dbReference type="PANTHER" id="PTHR45843">
    <property type="entry name" value="PEPTIDYL-PROLYL CIS-TRANS ISOMERASE-LIKE 4"/>
    <property type="match status" value="1"/>
</dbReference>
<evidence type="ECO:0000256" key="5">
    <source>
        <dbReference type="ARBA" id="ARBA00023110"/>
    </source>
</evidence>
<dbReference type="SUPFAM" id="SSF54928">
    <property type="entry name" value="RNA-binding domain, RBD"/>
    <property type="match status" value="1"/>
</dbReference>
<keyword evidence="5 9" id="KW-0697">Rotamase</keyword>
<comment type="subcellular location">
    <subcellularLocation>
        <location evidence="3 9">Nucleus</location>
    </subcellularLocation>
</comment>
<feature type="compositionally biased region" description="Basic and acidic residues" evidence="10">
    <location>
        <begin position="338"/>
        <end position="349"/>
    </location>
</feature>
<dbReference type="EMBL" id="OU895878">
    <property type="protein sequence ID" value="CAG9802206.1"/>
    <property type="molecule type" value="Genomic_DNA"/>
</dbReference>
<dbReference type="InterPro" id="IPR035542">
    <property type="entry name" value="CRIP"/>
</dbReference>
<reference evidence="13" key="1">
    <citation type="submission" date="2022-01" db="EMBL/GenBank/DDBJ databases">
        <authorList>
            <person name="King R."/>
        </authorList>
    </citation>
    <scope>NUCLEOTIDE SEQUENCE</scope>
</reference>
<feature type="compositionally biased region" description="Basic and acidic residues" evidence="10">
    <location>
        <begin position="431"/>
        <end position="472"/>
    </location>
</feature>
<dbReference type="AlphaFoldDB" id="A0A9N9WS95"/>
<reference evidence="13" key="2">
    <citation type="submission" date="2022-10" db="EMBL/GenBank/DDBJ databases">
        <authorList>
            <consortium name="ENA_rothamsted_submissions"/>
            <consortium name="culmorum"/>
            <person name="King R."/>
        </authorList>
    </citation>
    <scope>NUCLEOTIDE SEQUENCE</scope>
</reference>
<evidence type="ECO:0000259" key="12">
    <source>
        <dbReference type="PROSITE" id="PS50102"/>
    </source>
</evidence>
<dbReference type="Pfam" id="PF00160">
    <property type="entry name" value="Pro_isomerase"/>
    <property type="match status" value="1"/>
</dbReference>
<dbReference type="InterPro" id="IPR012677">
    <property type="entry name" value="Nucleotide-bd_a/b_plait_sf"/>
</dbReference>
<dbReference type="FunFam" id="3.30.70.330:FF:000287">
    <property type="entry name" value="Peptidyl-prolyl cis-trans isomerase"/>
    <property type="match status" value="1"/>
</dbReference>
<proteinExistence type="inferred from homology"/>
<feature type="domain" description="PPIase cyclophilin-type" evidence="11">
    <location>
        <begin position="6"/>
        <end position="161"/>
    </location>
</feature>